<dbReference type="STRING" id="1122155.SAMN02745158_00805"/>
<protein>
    <submittedName>
        <fullName evidence="6">Putative Mn2+ efflux pump MntP</fullName>
    </submittedName>
</protein>
<feature type="transmembrane region" description="Helical" evidence="5">
    <location>
        <begin position="134"/>
        <end position="154"/>
    </location>
</feature>
<keyword evidence="3 5" id="KW-1133">Transmembrane helix</keyword>
<dbReference type="Pfam" id="PF02659">
    <property type="entry name" value="Mntp"/>
    <property type="match status" value="1"/>
</dbReference>
<evidence type="ECO:0000256" key="3">
    <source>
        <dbReference type="ARBA" id="ARBA00022989"/>
    </source>
</evidence>
<evidence type="ECO:0000256" key="2">
    <source>
        <dbReference type="ARBA" id="ARBA00022692"/>
    </source>
</evidence>
<name>A0A1M4U9I8_9CLOT</name>
<evidence type="ECO:0000313" key="6">
    <source>
        <dbReference type="EMBL" id="SHE53385.1"/>
    </source>
</evidence>
<evidence type="ECO:0000313" key="7">
    <source>
        <dbReference type="Proteomes" id="UP000184245"/>
    </source>
</evidence>
<dbReference type="RefSeq" id="WP_072849189.1">
    <property type="nucleotide sequence ID" value="NZ_FQVI01000002.1"/>
</dbReference>
<accession>A0A1M4U9I8</accession>
<reference evidence="6 7" key="1">
    <citation type="submission" date="2016-11" db="EMBL/GenBank/DDBJ databases">
        <authorList>
            <person name="Jaros S."/>
            <person name="Januszkiewicz K."/>
            <person name="Wedrychowicz H."/>
        </authorList>
    </citation>
    <scope>NUCLEOTIDE SEQUENCE [LARGE SCALE GENOMIC DNA]</scope>
    <source>
        <strain evidence="6 7">DSM 17459</strain>
    </source>
</reference>
<keyword evidence="2 5" id="KW-0812">Transmembrane</keyword>
<keyword evidence="1" id="KW-1003">Cell membrane</keyword>
<dbReference type="Proteomes" id="UP000184245">
    <property type="component" value="Unassembled WGS sequence"/>
</dbReference>
<dbReference type="PANTHER" id="PTHR35529:SF2">
    <property type="entry name" value="SPORULATION PROTEIN YTAF-RELATED"/>
    <property type="match status" value="1"/>
</dbReference>
<dbReference type="AlphaFoldDB" id="A0A1M4U9I8"/>
<dbReference type="EMBL" id="FQVI01000002">
    <property type="protein sequence ID" value="SHE53385.1"/>
    <property type="molecule type" value="Genomic_DNA"/>
</dbReference>
<feature type="transmembrane region" description="Helical" evidence="5">
    <location>
        <begin position="36"/>
        <end position="61"/>
    </location>
</feature>
<feature type="transmembrane region" description="Helical" evidence="5">
    <location>
        <begin position="6"/>
        <end position="29"/>
    </location>
</feature>
<evidence type="ECO:0000256" key="5">
    <source>
        <dbReference type="SAM" id="Phobius"/>
    </source>
</evidence>
<feature type="transmembrane region" description="Helical" evidence="5">
    <location>
        <begin position="108"/>
        <end position="128"/>
    </location>
</feature>
<keyword evidence="4 5" id="KW-0472">Membrane</keyword>
<evidence type="ECO:0000256" key="1">
    <source>
        <dbReference type="ARBA" id="ARBA00022475"/>
    </source>
</evidence>
<dbReference type="PANTHER" id="PTHR35529">
    <property type="entry name" value="MANGANESE EFFLUX PUMP MNTP-RELATED"/>
    <property type="match status" value="1"/>
</dbReference>
<proteinExistence type="predicted"/>
<sequence length="185" mass="19880">MNGILLSEIILFVIALTMDSFVISFAYGISKCKPSLGVVIMMNGVCSLVLGIALMAGGFLGTLIPDWVTKQICFVLLLLVGGYKLIAACRKKETVDQTEIKELSWTEGFLLALALSLDGLVAGVGAGLLYSNKLLLVACSFAAGIAVMLLGWMLGYRCRHFIRRDLSWISGACLLLLALRTIMGV</sequence>
<organism evidence="6 7">
    <name type="scientific">Lactonifactor longoviformis DSM 17459</name>
    <dbReference type="NCBI Taxonomy" id="1122155"/>
    <lineage>
        <taxon>Bacteria</taxon>
        <taxon>Bacillati</taxon>
        <taxon>Bacillota</taxon>
        <taxon>Clostridia</taxon>
        <taxon>Eubacteriales</taxon>
        <taxon>Clostridiaceae</taxon>
        <taxon>Lactonifactor</taxon>
    </lineage>
</organism>
<evidence type="ECO:0000256" key="4">
    <source>
        <dbReference type="ARBA" id="ARBA00023136"/>
    </source>
</evidence>
<feature type="transmembrane region" description="Helical" evidence="5">
    <location>
        <begin position="67"/>
        <end position="87"/>
    </location>
</feature>
<dbReference type="InterPro" id="IPR003810">
    <property type="entry name" value="Mntp/YtaF"/>
</dbReference>
<keyword evidence="7" id="KW-1185">Reference proteome</keyword>
<gene>
    <name evidence="6" type="ORF">SAMN02745158_00805</name>
</gene>
<dbReference type="OrthoDB" id="1650809at2"/>